<proteinExistence type="predicted"/>
<reference evidence="1 2" key="1">
    <citation type="submission" date="2018-09" db="EMBL/GenBank/DDBJ databases">
        <title>Genome sequencing of strain 6GH32-13.</title>
        <authorList>
            <person name="Weon H.-Y."/>
            <person name="Heo J."/>
            <person name="Kwon S.-W."/>
        </authorList>
    </citation>
    <scope>NUCLEOTIDE SEQUENCE [LARGE SCALE GENOMIC DNA]</scope>
    <source>
        <strain evidence="1 2">5GH32-13</strain>
    </source>
</reference>
<dbReference type="AlphaFoldDB" id="A0A3B7MP42"/>
<dbReference type="RefSeq" id="WP_119050971.1">
    <property type="nucleotide sequence ID" value="NZ_CP032157.1"/>
</dbReference>
<dbReference type="KEGG" id="pseg:D3H65_14355"/>
<evidence type="ECO:0000313" key="1">
    <source>
        <dbReference type="EMBL" id="AXY75089.1"/>
    </source>
</evidence>
<organism evidence="1 2">
    <name type="scientific">Paraflavitalea soli</name>
    <dbReference type="NCBI Taxonomy" id="2315862"/>
    <lineage>
        <taxon>Bacteria</taxon>
        <taxon>Pseudomonadati</taxon>
        <taxon>Bacteroidota</taxon>
        <taxon>Chitinophagia</taxon>
        <taxon>Chitinophagales</taxon>
        <taxon>Chitinophagaceae</taxon>
        <taxon>Paraflavitalea</taxon>
    </lineage>
</organism>
<dbReference type="Proteomes" id="UP000263900">
    <property type="component" value="Chromosome"/>
</dbReference>
<name>A0A3B7MP42_9BACT</name>
<accession>A0A3B7MP42</accession>
<dbReference type="EMBL" id="CP032157">
    <property type="protein sequence ID" value="AXY75089.1"/>
    <property type="molecule type" value="Genomic_DNA"/>
</dbReference>
<gene>
    <name evidence="1" type="ORF">D3H65_14355</name>
</gene>
<evidence type="ECO:0000313" key="2">
    <source>
        <dbReference type="Proteomes" id="UP000263900"/>
    </source>
</evidence>
<keyword evidence="2" id="KW-1185">Reference proteome</keyword>
<sequence>MKKEKHPLWMFFKGLVDGSDFSFRIGSRVGIGGGNGCWTWFFFGLWTGWFFSDQDLFGFTLISGSIGFSGLEHKEIALSGFC</sequence>
<protein>
    <submittedName>
        <fullName evidence="1">Uncharacterized protein</fullName>
    </submittedName>
</protein>